<dbReference type="SUPFAM" id="SSF53335">
    <property type="entry name" value="S-adenosyl-L-methionine-dependent methyltransferases"/>
    <property type="match status" value="1"/>
</dbReference>
<dbReference type="GO" id="GO:0032259">
    <property type="term" value="P:methylation"/>
    <property type="evidence" value="ECO:0007669"/>
    <property type="project" value="UniProtKB-KW"/>
</dbReference>
<dbReference type="PANTHER" id="PTHR42873">
    <property type="entry name" value="RIBOSOMAL RNA LARGE SUBUNIT METHYLTRANSFERASE"/>
    <property type="match status" value="1"/>
</dbReference>
<reference evidence="1 2" key="1">
    <citation type="submission" date="2018-01" db="EMBL/GenBank/DDBJ databases">
        <title>Metagenomic assembled genomes from two thermal pools in the Uzon Caldera, Kamchatka, Russia.</title>
        <authorList>
            <person name="Wilkins L."/>
            <person name="Ettinger C."/>
        </authorList>
    </citation>
    <scope>NUCLEOTIDE SEQUENCE [LARGE SCALE GENOMIC DNA]</scope>
    <source>
        <strain evidence="1">ZAV-02</strain>
    </source>
</reference>
<dbReference type="InterPro" id="IPR029063">
    <property type="entry name" value="SAM-dependent_MTases_sf"/>
</dbReference>
<keyword evidence="1" id="KW-0489">Methyltransferase</keyword>
<keyword evidence="1" id="KW-0808">Transferase</keyword>
<dbReference type="EMBL" id="PNIQ01000525">
    <property type="protein sequence ID" value="PMP81638.1"/>
    <property type="molecule type" value="Genomic_DNA"/>
</dbReference>
<organism evidence="1 2">
    <name type="scientific">Chloroflexus aggregans</name>
    <dbReference type="NCBI Taxonomy" id="152260"/>
    <lineage>
        <taxon>Bacteria</taxon>
        <taxon>Bacillati</taxon>
        <taxon>Chloroflexota</taxon>
        <taxon>Chloroflexia</taxon>
        <taxon>Chloroflexales</taxon>
        <taxon>Chloroflexineae</taxon>
        <taxon>Chloroflexaceae</taxon>
        <taxon>Chloroflexus</taxon>
    </lineage>
</organism>
<dbReference type="Proteomes" id="UP000243376">
    <property type="component" value="Unassembled WGS sequence"/>
</dbReference>
<gene>
    <name evidence="1" type="ORF">C0184_07940</name>
</gene>
<dbReference type="Gene3D" id="3.40.50.150">
    <property type="entry name" value="Vaccinia Virus protein VP39"/>
    <property type="match status" value="1"/>
</dbReference>
<sequence length="137" mass="15469">AGENLRLNKLTTSAEFVVGDAFHILRQYRNERRQFDVVILDPPKFAYQQTHLQRATRGYKDINLQALHLIRPGGILATFSCSGLVSADLFQKVVFGAAVDAGRDVQILERLTQAPDHPVLLSFPEAEYLKGFICRVW</sequence>
<comment type="caution">
    <text evidence="1">The sequence shown here is derived from an EMBL/GenBank/DDBJ whole genome shotgun (WGS) entry which is preliminary data.</text>
</comment>
<evidence type="ECO:0000313" key="1">
    <source>
        <dbReference type="EMBL" id="PMP81638.1"/>
    </source>
</evidence>
<name>A0A2J6X552_9CHLR</name>
<evidence type="ECO:0000313" key="2">
    <source>
        <dbReference type="Proteomes" id="UP000243376"/>
    </source>
</evidence>
<accession>A0A2J6X552</accession>
<dbReference type="PANTHER" id="PTHR42873:SF1">
    <property type="entry name" value="S-ADENOSYLMETHIONINE-DEPENDENT METHYLTRANSFERASE DOMAIN-CONTAINING PROTEIN"/>
    <property type="match status" value="1"/>
</dbReference>
<proteinExistence type="predicted"/>
<dbReference type="AlphaFoldDB" id="A0A2J6X552"/>
<feature type="non-terminal residue" evidence="1">
    <location>
        <position position="1"/>
    </location>
</feature>
<protein>
    <submittedName>
        <fullName evidence="1">23S rRNA (Cytosine(1962)-C(5))-methyltransferase RlmI</fullName>
    </submittedName>
</protein>
<dbReference type="GO" id="GO:0008168">
    <property type="term" value="F:methyltransferase activity"/>
    <property type="evidence" value="ECO:0007669"/>
    <property type="project" value="UniProtKB-KW"/>
</dbReference>